<feature type="transmembrane region" description="Helical" evidence="7">
    <location>
        <begin position="272"/>
        <end position="298"/>
    </location>
</feature>
<dbReference type="eggNOG" id="arCOG02312">
    <property type="taxonomic scope" value="Archaea"/>
</dbReference>
<dbReference type="OrthoDB" id="11469at2157"/>
<evidence type="ECO:0000259" key="8">
    <source>
        <dbReference type="Pfam" id="PF02687"/>
    </source>
</evidence>
<dbReference type="EMBL" id="CP000493">
    <property type="protein sequence ID" value="ABM80751.1"/>
    <property type="molecule type" value="Genomic_DNA"/>
</dbReference>
<feature type="domain" description="MacB-like periplasmic core" evidence="9">
    <location>
        <begin position="26"/>
        <end position="245"/>
    </location>
</feature>
<dbReference type="InterPro" id="IPR025857">
    <property type="entry name" value="MacB_PCD"/>
</dbReference>
<evidence type="ECO:0000256" key="7">
    <source>
        <dbReference type="SAM" id="Phobius"/>
    </source>
</evidence>
<comment type="subcellular location">
    <subcellularLocation>
        <location evidence="1">Cell membrane</location>
        <topology evidence="1">Multi-pass membrane protein</topology>
    </subcellularLocation>
</comment>
<name>A2BL90_HYPBU</name>
<feature type="transmembrane region" description="Helical" evidence="7">
    <location>
        <begin position="25"/>
        <end position="46"/>
    </location>
</feature>
<evidence type="ECO:0000256" key="2">
    <source>
        <dbReference type="ARBA" id="ARBA00022475"/>
    </source>
</evidence>
<keyword evidence="2" id="KW-1003">Cell membrane</keyword>
<dbReference type="HOGENOM" id="CLU_000604_8_0_2"/>
<dbReference type="Pfam" id="PF02687">
    <property type="entry name" value="FtsX"/>
    <property type="match status" value="1"/>
</dbReference>
<accession>A2BL90</accession>
<dbReference type="GO" id="GO:0005886">
    <property type="term" value="C:plasma membrane"/>
    <property type="evidence" value="ECO:0007669"/>
    <property type="project" value="UniProtKB-SubCell"/>
</dbReference>
<evidence type="ECO:0000313" key="10">
    <source>
        <dbReference type="EMBL" id="ABM80751.1"/>
    </source>
</evidence>
<evidence type="ECO:0000256" key="6">
    <source>
        <dbReference type="ARBA" id="ARBA00038076"/>
    </source>
</evidence>
<dbReference type="GeneID" id="4782260"/>
<proteinExistence type="inferred from homology"/>
<dbReference type="STRING" id="415426.Hbut_0902"/>
<dbReference type="PANTHER" id="PTHR30572:SF4">
    <property type="entry name" value="ABC TRANSPORTER PERMEASE YTRF"/>
    <property type="match status" value="1"/>
</dbReference>
<keyword evidence="4 7" id="KW-1133">Transmembrane helix</keyword>
<evidence type="ECO:0000313" key="11">
    <source>
        <dbReference type="Proteomes" id="UP000002593"/>
    </source>
</evidence>
<dbReference type="KEGG" id="hbu:Hbut_0902"/>
<dbReference type="AlphaFoldDB" id="A2BL90"/>
<comment type="similarity">
    <text evidence="6">Belongs to the ABC-4 integral membrane protein family.</text>
</comment>
<dbReference type="PANTHER" id="PTHR30572">
    <property type="entry name" value="MEMBRANE COMPONENT OF TRANSPORTER-RELATED"/>
    <property type="match status" value="1"/>
</dbReference>
<sequence length="408" mass="43885">MLILQFIVDAMRLALRSLSEKRLRAVLTIVGISIGPLALVAMTSVVKGYSSYVLAQLQSLGQNLIIVTPSQGYKLTEDDLRFIESLPGVKHASPFYLLTGFVRVGSEEKKVTIYATSIDLMFEAVNGLEIIEGSKPSESDLIRAVIGYNVAFDENDRQVYHAGDPITISYYRAERARKIERRQVTVIVSGIVNRFGGALFLSPDDSILLNTEAGRKLFGFSEWSGILVLAENSRYVPQITEAIRAAYRGSVEVMSFQGIANVINSIASAMEFIAFATSLAAFAVAVAGVAATMITSVIERVREIGVMKALGFTDTQVLTIILLEGVIMSLIGAAIGIGLGIAGAYVLSSTGFTVRGVTMQFTIKAEPAITVDLIVSTLLITVSVGLIGGLFPAYRAARIPPAVALRYE</sequence>
<reference evidence="10 11" key="1">
    <citation type="journal article" date="2007" name="Archaea">
        <title>The genome of Hyperthermus butylicus: a sulfur-reducing, peptide fermenting, neutrophilic Crenarchaeote growing up to 108 degrees C.</title>
        <authorList>
            <person name="Brugger K."/>
            <person name="Chen L."/>
            <person name="Stark M."/>
            <person name="Zibat A."/>
            <person name="Redder P."/>
            <person name="Ruepp A."/>
            <person name="Awayez M."/>
            <person name="She Q."/>
            <person name="Garrett R.A."/>
            <person name="Klenk H.P."/>
        </authorList>
    </citation>
    <scope>NUCLEOTIDE SEQUENCE [LARGE SCALE GENOMIC DNA]</scope>
    <source>
        <strain evidence="11">DSM 5456 / JCM 9403 / PLM1-5</strain>
    </source>
</reference>
<keyword evidence="11" id="KW-1185">Reference proteome</keyword>
<organism evidence="10 11">
    <name type="scientific">Hyperthermus butylicus (strain DSM 5456 / JCM 9403 / PLM1-5)</name>
    <dbReference type="NCBI Taxonomy" id="415426"/>
    <lineage>
        <taxon>Archaea</taxon>
        <taxon>Thermoproteota</taxon>
        <taxon>Thermoprotei</taxon>
        <taxon>Desulfurococcales</taxon>
        <taxon>Pyrodictiaceae</taxon>
        <taxon>Hyperthermus</taxon>
    </lineage>
</organism>
<dbReference type="RefSeq" id="WP_011822069.1">
    <property type="nucleotide sequence ID" value="NC_008818.1"/>
</dbReference>
<dbReference type="InterPro" id="IPR003838">
    <property type="entry name" value="ABC3_permease_C"/>
</dbReference>
<evidence type="ECO:0000256" key="4">
    <source>
        <dbReference type="ARBA" id="ARBA00022989"/>
    </source>
</evidence>
<dbReference type="Proteomes" id="UP000002593">
    <property type="component" value="Chromosome"/>
</dbReference>
<evidence type="ECO:0000256" key="1">
    <source>
        <dbReference type="ARBA" id="ARBA00004651"/>
    </source>
</evidence>
<dbReference type="GO" id="GO:0022857">
    <property type="term" value="F:transmembrane transporter activity"/>
    <property type="evidence" value="ECO:0007669"/>
    <property type="project" value="TreeGrafter"/>
</dbReference>
<protein>
    <submittedName>
        <fullName evidence="10">ABC transporter</fullName>
    </submittedName>
</protein>
<evidence type="ECO:0000256" key="3">
    <source>
        <dbReference type="ARBA" id="ARBA00022692"/>
    </source>
</evidence>
<feature type="domain" description="ABC3 transporter permease C-terminal" evidence="8">
    <location>
        <begin position="278"/>
        <end position="401"/>
    </location>
</feature>
<gene>
    <name evidence="10" type="ordered locus">Hbut_0902</name>
</gene>
<dbReference type="Pfam" id="PF12704">
    <property type="entry name" value="MacB_PCD"/>
    <property type="match status" value="1"/>
</dbReference>
<keyword evidence="5 7" id="KW-0472">Membrane</keyword>
<keyword evidence="3 7" id="KW-0812">Transmembrane</keyword>
<evidence type="ECO:0000256" key="5">
    <source>
        <dbReference type="ARBA" id="ARBA00023136"/>
    </source>
</evidence>
<evidence type="ECO:0000259" key="9">
    <source>
        <dbReference type="Pfam" id="PF12704"/>
    </source>
</evidence>
<dbReference type="InterPro" id="IPR050250">
    <property type="entry name" value="Macrolide_Exporter_MacB"/>
</dbReference>
<feature type="transmembrane region" description="Helical" evidence="7">
    <location>
        <begin position="367"/>
        <end position="391"/>
    </location>
</feature>
<dbReference type="EnsemblBacteria" id="ABM80751">
    <property type="protein sequence ID" value="ABM80751"/>
    <property type="gene ID" value="Hbut_0902"/>
</dbReference>
<feature type="transmembrane region" description="Helical" evidence="7">
    <location>
        <begin position="318"/>
        <end position="347"/>
    </location>
</feature>